<evidence type="ECO:0000259" key="1">
    <source>
        <dbReference type="Pfam" id="PF00682"/>
    </source>
</evidence>
<evidence type="ECO:0000313" key="3">
    <source>
        <dbReference type="Proteomes" id="UP000606193"/>
    </source>
</evidence>
<dbReference type="Pfam" id="PF00682">
    <property type="entry name" value="HMGL-like"/>
    <property type="match status" value="1"/>
</dbReference>
<dbReference type="RefSeq" id="WP_249297732.1">
    <property type="nucleotide sequence ID" value="NZ_JACRSX010000006.1"/>
</dbReference>
<evidence type="ECO:0000313" key="2">
    <source>
        <dbReference type="EMBL" id="MBC8562253.1"/>
    </source>
</evidence>
<gene>
    <name evidence="2" type="ORF">H8704_06370</name>
</gene>
<comment type="caution">
    <text evidence="2">The sequence shown here is derived from an EMBL/GenBank/DDBJ whole genome shotgun (WGS) entry which is preliminary data.</text>
</comment>
<dbReference type="GO" id="GO:0016829">
    <property type="term" value="F:lyase activity"/>
    <property type="evidence" value="ECO:0007669"/>
    <property type="project" value="UniProtKB-KW"/>
</dbReference>
<dbReference type="SUPFAM" id="SSF51569">
    <property type="entry name" value="Aldolase"/>
    <property type="match status" value="1"/>
</dbReference>
<sequence length="524" mass="60486">MSKINLLDCTLRDGGYVNDWHFGREAIFNIGKKIVLAGIEYFEIGFVRECDYDEDYSLFDGNESVRKMITPKNPGTHYVGMIDMGRPIPLEKLGKRTEDGFDVFRVIFKKSKIQEAYDYIQKLQKLGYEVFAQAVGTDNYSDSEFIDLIKQFNALPISAFYIVDSFGLIKKKDFVRLAQIADHNLREDIMLGYHSHNNMQQAMGNASAFTEMHLHRDIILDACVFGMGRGAGNLNLELFAEYMNENFDKQYRIEPMLEIIDEYLNDIYREHFWGYSLPLYLSAANGCHPNYAIYFASKGTLTVKSYNEILKSIPKEDKALYNKDKAEKIYKEYQENYVDDRESVEQLEKELAGRQILLIGPGKSLEEQKDLVQAFIQKEKPVVIGLNFIPTEVSCDYVFVCHMRRYKNVVNQPVKKIITSNLREAKEYDHMLNFASYSCQEPAIMENSGLMCLHFLMHMGIAKVSIAGLDGYDITNRGNYVNSGLEYDFTAEQLQERNELIAKEISALQEKMEIDFLTDSIYKR</sequence>
<dbReference type="Gene3D" id="3.20.20.70">
    <property type="entry name" value="Aldolase class I"/>
    <property type="match status" value="1"/>
</dbReference>
<keyword evidence="2" id="KW-0456">Lyase</keyword>
<dbReference type="InterPro" id="IPR013785">
    <property type="entry name" value="Aldolase_TIM"/>
</dbReference>
<proteinExistence type="predicted"/>
<dbReference type="InterPro" id="IPR000891">
    <property type="entry name" value="PYR_CT"/>
</dbReference>
<accession>A0ABR7N2L5</accession>
<organism evidence="2 3">
    <name type="scientific">Jutongia huaianensis</name>
    <dbReference type="NCBI Taxonomy" id="2763668"/>
    <lineage>
        <taxon>Bacteria</taxon>
        <taxon>Bacillati</taxon>
        <taxon>Bacillota</taxon>
        <taxon>Clostridia</taxon>
        <taxon>Lachnospirales</taxon>
        <taxon>Lachnospiraceae</taxon>
        <taxon>Jutongia</taxon>
    </lineage>
</organism>
<feature type="domain" description="Pyruvate carboxyltransferase" evidence="1">
    <location>
        <begin position="113"/>
        <end position="244"/>
    </location>
</feature>
<keyword evidence="3" id="KW-1185">Reference proteome</keyword>
<dbReference type="Proteomes" id="UP000606193">
    <property type="component" value="Unassembled WGS sequence"/>
</dbReference>
<name>A0ABR7N2L5_9FIRM</name>
<dbReference type="CDD" id="cd07944">
    <property type="entry name" value="DRE_TIM_HOA_like"/>
    <property type="match status" value="1"/>
</dbReference>
<dbReference type="EMBL" id="JACRSX010000006">
    <property type="protein sequence ID" value="MBC8562253.1"/>
    <property type="molecule type" value="Genomic_DNA"/>
</dbReference>
<protein>
    <submittedName>
        <fullName evidence="2">3-hydroxy-3-methylglutaryl-CoA lyase</fullName>
    </submittedName>
</protein>
<reference evidence="2 3" key="1">
    <citation type="submission" date="2020-08" db="EMBL/GenBank/DDBJ databases">
        <title>Genome public.</title>
        <authorList>
            <person name="Liu C."/>
            <person name="Sun Q."/>
        </authorList>
    </citation>
    <scope>NUCLEOTIDE SEQUENCE [LARGE SCALE GENOMIC DNA]</scope>
    <source>
        <strain evidence="2 3">NSJ-37</strain>
    </source>
</reference>